<dbReference type="Gene3D" id="3.40.50.300">
    <property type="entry name" value="P-loop containing nucleotide triphosphate hydrolases"/>
    <property type="match status" value="1"/>
</dbReference>
<protein>
    <submittedName>
        <fullName evidence="5">DNA mismatch repair protein MutS</fullName>
    </submittedName>
</protein>
<gene>
    <name evidence="5" type="ORF">F1C12_18040</name>
</gene>
<dbReference type="KEGG" id="lse:F1C12_18040"/>
<dbReference type="InterPro" id="IPR045076">
    <property type="entry name" value="MutS"/>
</dbReference>
<dbReference type="EMBL" id="CP043641">
    <property type="protein sequence ID" value="QNE36830.1"/>
    <property type="molecule type" value="Genomic_DNA"/>
</dbReference>
<dbReference type="RefSeq" id="WP_185276266.1">
    <property type="nucleotide sequence ID" value="NZ_CP043641.1"/>
</dbReference>
<organism evidence="5 6">
    <name type="scientific">Leifsonia shinshuensis</name>
    <dbReference type="NCBI Taxonomy" id="150026"/>
    <lineage>
        <taxon>Bacteria</taxon>
        <taxon>Bacillati</taxon>
        <taxon>Actinomycetota</taxon>
        <taxon>Actinomycetes</taxon>
        <taxon>Micrococcales</taxon>
        <taxon>Microbacteriaceae</taxon>
        <taxon>Leifsonia</taxon>
    </lineage>
</organism>
<proteinExistence type="predicted"/>
<dbReference type="SMART" id="SM00534">
    <property type="entry name" value="MUTSac"/>
    <property type="match status" value="1"/>
</dbReference>
<accession>A0A7G6YEB5</accession>
<dbReference type="GO" id="GO:0140664">
    <property type="term" value="F:ATP-dependent DNA damage sensor activity"/>
    <property type="evidence" value="ECO:0007669"/>
    <property type="project" value="InterPro"/>
</dbReference>
<evidence type="ECO:0000256" key="3">
    <source>
        <dbReference type="ARBA" id="ARBA00023125"/>
    </source>
</evidence>
<dbReference type="PANTHER" id="PTHR11361:SF34">
    <property type="entry name" value="DNA MISMATCH REPAIR PROTEIN MSH1, MITOCHONDRIAL"/>
    <property type="match status" value="1"/>
</dbReference>
<evidence type="ECO:0000256" key="2">
    <source>
        <dbReference type="ARBA" id="ARBA00022840"/>
    </source>
</evidence>
<dbReference type="GO" id="GO:0030983">
    <property type="term" value="F:mismatched DNA binding"/>
    <property type="evidence" value="ECO:0007669"/>
    <property type="project" value="InterPro"/>
</dbReference>
<dbReference type="AlphaFoldDB" id="A0A7G6YEB5"/>
<feature type="domain" description="DNA mismatch repair proteins mutS family" evidence="4">
    <location>
        <begin position="338"/>
        <end position="519"/>
    </location>
</feature>
<keyword evidence="3" id="KW-0238">DNA-binding</keyword>
<dbReference type="GO" id="GO:0005829">
    <property type="term" value="C:cytosol"/>
    <property type="evidence" value="ECO:0007669"/>
    <property type="project" value="TreeGrafter"/>
</dbReference>
<dbReference type="InterPro" id="IPR000432">
    <property type="entry name" value="DNA_mismatch_repair_MutS_C"/>
</dbReference>
<keyword evidence="1" id="KW-0547">Nucleotide-binding</keyword>
<sequence length="519" mass="57773">MEENRAQLTSILFPAAGPAGTDAASMELARTQPDCFPDLALDLVIERLVGTDDYELRPFYWTPLTTLEQVEFRHAVLADLAHERVQQSGRAFAEGMRELRTQLALVDKLRYVLQRQRVFLDAVTHYVTLTGNLARGLMDAPLESAGMLVFQDHLDRYVASEGFTRLAEDAERVAEQLDEVEYEFLIDGNSVTVIPYGGETDFSADVAATFAKFRQSDVGTHRTKFIDTVDMNHVEAGILGLVADVFPEPFAALAEFCNEHATFQSATLARFDRELQFYFTYQDYLAHASGNRLPVCVPRVVDERESNVTGGYDLALAFKRQTDATPLVTNDFQLRRGEQFLVVTGANQGGKTTFARSFGQLHYLAALGLPVPARRAVLPLFDRLYTHFERQEDLTNLAGKLEDDLVRAHAIISSADDRSIVIMNETFTSTTAQDALELGERILRTLIDEGAMGVYVTFIDELTALGPETVSMVAEVDPDDVTRRTFHIERRPADGLAHATALADRYGLSTARITERIAS</sequence>
<dbReference type="Proteomes" id="UP000515511">
    <property type="component" value="Chromosome"/>
</dbReference>
<reference evidence="6" key="1">
    <citation type="submission" date="2019-09" db="EMBL/GenBank/DDBJ databases">
        <title>Antimicrobial potential of Antarctic Bacteria.</title>
        <authorList>
            <person name="Benaud N."/>
            <person name="Edwards R.J."/>
            <person name="Ferrari B.C."/>
        </authorList>
    </citation>
    <scope>NUCLEOTIDE SEQUENCE [LARGE SCALE GENOMIC DNA]</scope>
    <source>
        <strain evidence="6">INR9</strain>
    </source>
</reference>
<evidence type="ECO:0000256" key="1">
    <source>
        <dbReference type="ARBA" id="ARBA00022741"/>
    </source>
</evidence>
<evidence type="ECO:0000259" key="4">
    <source>
        <dbReference type="SMART" id="SM00534"/>
    </source>
</evidence>
<keyword evidence="2" id="KW-0067">ATP-binding</keyword>
<evidence type="ECO:0000313" key="5">
    <source>
        <dbReference type="EMBL" id="QNE36830.1"/>
    </source>
</evidence>
<dbReference type="PANTHER" id="PTHR11361">
    <property type="entry name" value="DNA MISMATCH REPAIR PROTEIN MUTS FAMILY MEMBER"/>
    <property type="match status" value="1"/>
</dbReference>
<dbReference type="GO" id="GO:0006298">
    <property type="term" value="P:mismatch repair"/>
    <property type="evidence" value="ECO:0007669"/>
    <property type="project" value="InterPro"/>
</dbReference>
<evidence type="ECO:0000313" key="6">
    <source>
        <dbReference type="Proteomes" id="UP000515511"/>
    </source>
</evidence>
<dbReference type="SUPFAM" id="SSF52540">
    <property type="entry name" value="P-loop containing nucleoside triphosphate hydrolases"/>
    <property type="match status" value="1"/>
</dbReference>
<dbReference type="GO" id="GO:0005524">
    <property type="term" value="F:ATP binding"/>
    <property type="evidence" value="ECO:0007669"/>
    <property type="project" value="UniProtKB-KW"/>
</dbReference>
<name>A0A7G6YEB5_9MICO</name>
<dbReference type="InterPro" id="IPR027417">
    <property type="entry name" value="P-loop_NTPase"/>
</dbReference>
<dbReference type="Pfam" id="PF00488">
    <property type="entry name" value="MutS_V"/>
    <property type="match status" value="1"/>
</dbReference>